<dbReference type="Pfam" id="PF00300">
    <property type="entry name" value="His_Phos_1"/>
    <property type="match status" value="1"/>
</dbReference>
<dbReference type="PANTHER" id="PTHR48100:SF1">
    <property type="entry name" value="HISTIDINE PHOSPHATASE FAMILY PROTEIN-RELATED"/>
    <property type="match status" value="1"/>
</dbReference>
<evidence type="ECO:0000313" key="1">
    <source>
        <dbReference type="EMBL" id="MFE8698872.1"/>
    </source>
</evidence>
<dbReference type="InterPro" id="IPR050275">
    <property type="entry name" value="PGM_Phosphatase"/>
</dbReference>
<sequence length="210" mass="24307">MDDTVVIALFRHGLTEANKRHAYLGWTDSPLCSHEKKNVVTSESYKRIFSSDLGRCLETAKILFQNDEPEQLSELREMHFGEWEGKTFDQLKGDTLYQSWLAAPFAVKPPMGESFSEFSRRVDSGWEKVVARMAEVNIRSAAVLSHGGVIRYLLTRYASHVKDFWDWKTPHDKGYELVWHWDGWRRGERCTLLREVPLMANPDGLKNTTN</sequence>
<dbReference type="Gene3D" id="3.40.50.1240">
    <property type="entry name" value="Phosphoglycerate mutase-like"/>
    <property type="match status" value="1"/>
</dbReference>
<dbReference type="EMBL" id="JBIACJ010000022">
    <property type="protein sequence ID" value="MFE8698872.1"/>
    <property type="molecule type" value="Genomic_DNA"/>
</dbReference>
<name>A0ABW6K5L4_9BACI</name>
<gene>
    <name evidence="1" type="ORF">ACFYKT_21600</name>
</gene>
<dbReference type="RefSeq" id="WP_389224021.1">
    <property type="nucleotide sequence ID" value="NZ_JBIACJ010000022.1"/>
</dbReference>
<protein>
    <submittedName>
        <fullName evidence="1">Histidine phosphatase family protein</fullName>
    </submittedName>
</protein>
<comment type="caution">
    <text evidence="1">The sequence shown here is derived from an EMBL/GenBank/DDBJ whole genome shotgun (WGS) entry which is preliminary data.</text>
</comment>
<dbReference type="SUPFAM" id="SSF53254">
    <property type="entry name" value="Phosphoglycerate mutase-like"/>
    <property type="match status" value="1"/>
</dbReference>
<reference evidence="1 2" key="1">
    <citation type="submission" date="2024-08" db="EMBL/GenBank/DDBJ databases">
        <title>Two novel Cytobacillus novel species.</title>
        <authorList>
            <person name="Liu G."/>
        </authorList>
    </citation>
    <scope>NUCLEOTIDE SEQUENCE [LARGE SCALE GENOMIC DNA]</scope>
    <source>
        <strain evidence="1 2">FJAT-53684</strain>
    </source>
</reference>
<organism evidence="1 2">
    <name type="scientific">Cytobacillus mangrovibacter</name>
    <dbReference type="NCBI Taxonomy" id="3299024"/>
    <lineage>
        <taxon>Bacteria</taxon>
        <taxon>Bacillati</taxon>
        <taxon>Bacillota</taxon>
        <taxon>Bacilli</taxon>
        <taxon>Bacillales</taxon>
        <taxon>Bacillaceae</taxon>
        <taxon>Cytobacillus</taxon>
    </lineage>
</organism>
<dbReference type="InterPro" id="IPR029033">
    <property type="entry name" value="His_PPase_superfam"/>
</dbReference>
<keyword evidence="2" id="KW-1185">Reference proteome</keyword>
<dbReference type="InterPro" id="IPR013078">
    <property type="entry name" value="His_Pase_superF_clade-1"/>
</dbReference>
<dbReference type="SMART" id="SM00855">
    <property type="entry name" value="PGAM"/>
    <property type="match status" value="1"/>
</dbReference>
<dbReference type="Proteomes" id="UP001601058">
    <property type="component" value="Unassembled WGS sequence"/>
</dbReference>
<dbReference type="PANTHER" id="PTHR48100">
    <property type="entry name" value="BROAD-SPECIFICITY PHOSPHATASE YOR283W-RELATED"/>
    <property type="match status" value="1"/>
</dbReference>
<proteinExistence type="predicted"/>
<evidence type="ECO:0000313" key="2">
    <source>
        <dbReference type="Proteomes" id="UP001601058"/>
    </source>
</evidence>
<accession>A0ABW6K5L4</accession>
<dbReference type="CDD" id="cd07067">
    <property type="entry name" value="HP_PGM_like"/>
    <property type="match status" value="1"/>
</dbReference>